<dbReference type="InterPro" id="IPR036237">
    <property type="entry name" value="Xyl_isomerase-like_sf"/>
</dbReference>
<dbReference type="GO" id="GO:0003906">
    <property type="term" value="F:DNA-(apurinic or apyrimidinic site) endonuclease activity"/>
    <property type="evidence" value="ECO:0007669"/>
    <property type="project" value="TreeGrafter"/>
</dbReference>
<dbReference type="SUPFAM" id="SSF51658">
    <property type="entry name" value="Xylose isomerase-like"/>
    <property type="match status" value="1"/>
</dbReference>
<dbReference type="AlphaFoldDB" id="F7XKM9"/>
<keyword evidence="2" id="KW-0413">Isomerase</keyword>
<dbReference type="RefSeq" id="WP_013898074.1">
    <property type="nucleotide sequence ID" value="NC_015676.1"/>
</dbReference>
<organism evidence="2 3">
    <name type="scientific">Methanosalsum zhilinae (strain DSM 4017 / NBRC 107636 / OCM 62 / WeN5)</name>
    <name type="common">Methanohalophilus zhilinae</name>
    <dbReference type="NCBI Taxonomy" id="679901"/>
    <lineage>
        <taxon>Archaea</taxon>
        <taxon>Methanobacteriati</taxon>
        <taxon>Methanobacteriota</taxon>
        <taxon>Stenosarchaea group</taxon>
        <taxon>Methanomicrobia</taxon>
        <taxon>Methanosarcinales</taxon>
        <taxon>Methanosarcinaceae</taxon>
        <taxon>Methanosalsum</taxon>
    </lineage>
</organism>
<dbReference type="KEGG" id="mzh:Mzhil_0771"/>
<dbReference type="InterPro" id="IPR001719">
    <property type="entry name" value="AP_endonuc_2"/>
</dbReference>
<dbReference type="EMBL" id="CP002101">
    <property type="protein sequence ID" value="AEH60635.1"/>
    <property type="molecule type" value="Genomic_DNA"/>
</dbReference>
<dbReference type="STRING" id="679901.Mzhil_0771"/>
<evidence type="ECO:0000259" key="1">
    <source>
        <dbReference type="Pfam" id="PF01261"/>
    </source>
</evidence>
<dbReference type="GO" id="GO:0003677">
    <property type="term" value="F:DNA binding"/>
    <property type="evidence" value="ECO:0007669"/>
    <property type="project" value="InterPro"/>
</dbReference>
<reference evidence="2 3" key="1">
    <citation type="submission" date="2010-07" db="EMBL/GenBank/DDBJ databases">
        <title>The complete genome of Methanosalsum zhilinae DSM 4017.</title>
        <authorList>
            <consortium name="US DOE Joint Genome Institute (JGI-PGF)"/>
            <person name="Lucas S."/>
            <person name="Copeland A."/>
            <person name="Lapidus A."/>
            <person name="Glavina del Rio T."/>
            <person name="Dalin E."/>
            <person name="Tice H."/>
            <person name="Bruce D."/>
            <person name="Goodwin L."/>
            <person name="Pitluck S."/>
            <person name="Kyrpides N."/>
            <person name="Mavromatis K."/>
            <person name="Ovchinnikova G."/>
            <person name="Daligault H."/>
            <person name="Detter J.C."/>
            <person name="Han C."/>
            <person name="Tapia R."/>
            <person name="Larimer F."/>
            <person name="Land M."/>
            <person name="Hauser L."/>
            <person name="Markowitz V."/>
            <person name="Cheng J.-F."/>
            <person name="Hugenholtz P."/>
            <person name="Woyke T."/>
            <person name="Wu D."/>
            <person name="Spring S."/>
            <person name="Schueler E."/>
            <person name="Brambilla E."/>
            <person name="Klenk H.-P."/>
            <person name="Eisen J.A."/>
        </authorList>
    </citation>
    <scope>NUCLEOTIDE SEQUENCE [LARGE SCALE GENOMIC DNA]</scope>
    <source>
        <strain evidence="3">DSM 4017 / NBRC 107636 / OCM 62 / WeN5</strain>
    </source>
</reference>
<dbReference type="Pfam" id="PF01261">
    <property type="entry name" value="AP_endonuc_2"/>
    <property type="match status" value="1"/>
</dbReference>
<evidence type="ECO:0000313" key="3">
    <source>
        <dbReference type="Proteomes" id="UP000006622"/>
    </source>
</evidence>
<dbReference type="GO" id="GO:0016853">
    <property type="term" value="F:isomerase activity"/>
    <property type="evidence" value="ECO:0007669"/>
    <property type="project" value="UniProtKB-KW"/>
</dbReference>
<dbReference type="PANTHER" id="PTHR21445:SF0">
    <property type="entry name" value="APURINIC-APYRIMIDINIC ENDONUCLEASE"/>
    <property type="match status" value="1"/>
</dbReference>
<dbReference type="PANTHER" id="PTHR21445">
    <property type="entry name" value="ENDONUCLEASE IV ENDODEOXYRIBONUCLEASE IV"/>
    <property type="match status" value="1"/>
</dbReference>
<dbReference type="HOGENOM" id="CLU_050006_7_2_2"/>
<sequence length="240" mass="27484">MIGVSSRALKNKSLSEALEQLGSVTSCVEIYSEGLHDLSKNKEIPQSFDFRYSVHAPVTDINIGSIREPIRKASIDFIKYMADICNCIGSDVLVVHPGYYSYRHDLPDANTSLLRSLNELEDIFYDTGVRVCIENMPDDWDCYLFRSPEMDLGENGFVLDIGHANTTDTIQDFLMKDISHFHLHDNNGRRDEHSWIGSGNIDFEKIKDLLNNNNSMKILEHPCMDFVDRSMERLKQMNIK</sequence>
<gene>
    <name evidence="2" type="ordered locus">Mzhil_0771</name>
</gene>
<dbReference type="GO" id="GO:0008270">
    <property type="term" value="F:zinc ion binding"/>
    <property type="evidence" value="ECO:0007669"/>
    <property type="project" value="InterPro"/>
</dbReference>
<keyword evidence="3" id="KW-1185">Reference proteome</keyword>
<proteinExistence type="predicted"/>
<evidence type="ECO:0000313" key="2">
    <source>
        <dbReference type="EMBL" id="AEH60635.1"/>
    </source>
</evidence>
<dbReference type="OrthoDB" id="372143at2157"/>
<accession>F7XKM9</accession>
<dbReference type="Proteomes" id="UP000006622">
    <property type="component" value="Chromosome"/>
</dbReference>
<dbReference type="InterPro" id="IPR013022">
    <property type="entry name" value="Xyl_isomerase-like_TIM-brl"/>
</dbReference>
<dbReference type="GO" id="GO:0008081">
    <property type="term" value="F:phosphoric diester hydrolase activity"/>
    <property type="evidence" value="ECO:0007669"/>
    <property type="project" value="TreeGrafter"/>
</dbReference>
<name>F7XKM9_METZD</name>
<protein>
    <submittedName>
        <fullName evidence="2">Xylose isomerase domain protein TIM barrel</fullName>
    </submittedName>
</protein>
<dbReference type="Gene3D" id="3.20.20.150">
    <property type="entry name" value="Divalent-metal-dependent TIM barrel enzymes"/>
    <property type="match status" value="1"/>
</dbReference>
<feature type="domain" description="Xylose isomerase-like TIM barrel" evidence="1">
    <location>
        <begin position="45"/>
        <end position="224"/>
    </location>
</feature>
<dbReference type="GeneID" id="10822387"/>
<dbReference type="GO" id="GO:0006284">
    <property type="term" value="P:base-excision repair"/>
    <property type="evidence" value="ECO:0007669"/>
    <property type="project" value="TreeGrafter"/>
</dbReference>